<dbReference type="InterPro" id="IPR003660">
    <property type="entry name" value="HAMP_dom"/>
</dbReference>
<dbReference type="SMART" id="SM00387">
    <property type="entry name" value="HATPase_c"/>
    <property type="match status" value="1"/>
</dbReference>
<dbReference type="CDD" id="cd00130">
    <property type="entry name" value="PAS"/>
    <property type="match status" value="1"/>
</dbReference>
<evidence type="ECO:0000256" key="6">
    <source>
        <dbReference type="ARBA" id="ARBA00022679"/>
    </source>
</evidence>
<keyword evidence="12" id="KW-0902">Two-component regulatory system</keyword>
<comment type="subcellular location">
    <subcellularLocation>
        <location evidence="2">Cell membrane</location>
        <topology evidence="2">Multi-pass membrane protein</topology>
    </subcellularLocation>
</comment>
<dbReference type="InterPro" id="IPR045671">
    <property type="entry name" value="NtrY-like_N"/>
</dbReference>
<dbReference type="InterPro" id="IPR035965">
    <property type="entry name" value="PAS-like_dom_sf"/>
</dbReference>
<dbReference type="SUPFAM" id="SSF47384">
    <property type="entry name" value="Homodimeric domain of signal transducing histidine kinase"/>
    <property type="match status" value="1"/>
</dbReference>
<dbReference type="InterPro" id="IPR003661">
    <property type="entry name" value="HisK_dim/P_dom"/>
</dbReference>
<dbReference type="InterPro" id="IPR000014">
    <property type="entry name" value="PAS"/>
</dbReference>
<evidence type="ECO:0000256" key="1">
    <source>
        <dbReference type="ARBA" id="ARBA00000085"/>
    </source>
</evidence>
<keyword evidence="10" id="KW-0067">ATP-binding</keyword>
<dbReference type="Pfam" id="PF02518">
    <property type="entry name" value="HATPase_c"/>
    <property type="match status" value="1"/>
</dbReference>
<evidence type="ECO:0000259" key="16">
    <source>
        <dbReference type="PROSITE" id="PS50885"/>
    </source>
</evidence>
<keyword evidence="7 14" id="KW-0812">Transmembrane</keyword>
<dbReference type="AlphaFoldDB" id="A0A839UZL0"/>
<dbReference type="EC" id="2.7.13.3" evidence="3"/>
<dbReference type="InterPro" id="IPR036890">
    <property type="entry name" value="HATPase_C_sf"/>
</dbReference>
<dbReference type="EMBL" id="JACHXV010000026">
    <property type="protein sequence ID" value="MBB3175337.1"/>
    <property type="molecule type" value="Genomic_DNA"/>
</dbReference>
<dbReference type="SUPFAM" id="SSF55874">
    <property type="entry name" value="ATPase domain of HSP90 chaperone/DNA topoisomerase II/histidine kinase"/>
    <property type="match status" value="1"/>
</dbReference>
<comment type="caution">
    <text evidence="17">The sequence shown here is derived from an EMBL/GenBank/DDBJ whole genome shotgun (WGS) entry which is preliminary data.</text>
</comment>
<keyword evidence="8" id="KW-0547">Nucleotide-binding</keyword>
<dbReference type="PANTHER" id="PTHR43065">
    <property type="entry name" value="SENSOR HISTIDINE KINASE"/>
    <property type="match status" value="1"/>
</dbReference>
<evidence type="ECO:0000256" key="3">
    <source>
        <dbReference type="ARBA" id="ARBA00012438"/>
    </source>
</evidence>
<evidence type="ECO:0000256" key="7">
    <source>
        <dbReference type="ARBA" id="ARBA00022692"/>
    </source>
</evidence>
<accession>A0A839UZL0</accession>
<dbReference type="PRINTS" id="PR00344">
    <property type="entry name" value="BCTRLSENSOR"/>
</dbReference>
<dbReference type="SMART" id="SM00304">
    <property type="entry name" value="HAMP"/>
    <property type="match status" value="1"/>
</dbReference>
<dbReference type="PROSITE" id="PS50109">
    <property type="entry name" value="HIS_KIN"/>
    <property type="match status" value="1"/>
</dbReference>
<dbReference type="Pfam" id="PF19312">
    <property type="entry name" value="NtrY_N"/>
    <property type="match status" value="1"/>
</dbReference>
<dbReference type="Pfam" id="PF00512">
    <property type="entry name" value="HisKA"/>
    <property type="match status" value="1"/>
</dbReference>
<feature type="transmembrane region" description="Helical" evidence="14">
    <location>
        <begin position="88"/>
        <end position="114"/>
    </location>
</feature>
<proteinExistence type="predicted"/>
<keyword evidence="6 17" id="KW-0808">Transferase</keyword>
<evidence type="ECO:0000256" key="8">
    <source>
        <dbReference type="ARBA" id="ARBA00022741"/>
    </source>
</evidence>
<feature type="transmembrane region" description="Helical" evidence="14">
    <location>
        <begin position="12"/>
        <end position="34"/>
    </location>
</feature>
<dbReference type="Gene3D" id="3.30.450.20">
    <property type="entry name" value="PAS domain"/>
    <property type="match status" value="1"/>
</dbReference>
<dbReference type="InterPro" id="IPR036097">
    <property type="entry name" value="HisK_dim/P_sf"/>
</dbReference>
<evidence type="ECO:0000256" key="4">
    <source>
        <dbReference type="ARBA" id="ARBA00022475"/>
    </source>
</evidence>
<sequence>MSRLVALLRGRVTMLVLALLGLGLSLAIFSLLAGGLSFANRTYAQLWLVVCLVVIVGLLVASLAARLLEVLGERRRGAAGARLHVRLVMLFSVVAVIPAVTVAVFATVFFHFGIQAWFNDRVRTALSEAQAVSMGYLQEHNNNIRGDALSMAAVLADAGTVAVTNPDVLNDELGRQAFTRGLTEAVIYDSLTRKVVAYAGFGSPMGVKLPPGSVTAMTNNGNVAILDSPDENSVRAVVQLDPLAAGLPPLMLEITRPVDPTILAHTHRTESVVADYDRLDQNRARLQLTFVMIFLLVTVLVLSAAILFGLLLANQIARPIGLLILAAERVRSGDLAVRVPEREADDEVAGLSRAFNRMTDQLAAQRAELLSAYGQINERRRFTESVLSGVSAGVIGLDSGQRVELPNRAASELLGQDLEAAIGHELEALAPDFGPLLRQAQAAPLRVHTAEVQSGEGPSRRVFLVRVSPDGGAGVTDGYVVTFDDITELQSAQRKAAWADVARRIAHEIKNPLTPIQLSAERLKRKFLPQITTDAETFSQCAELIVRHVGDIGRMVDEFSAFARMPQPVMKPEDVGRIAREALILQRSAHPEIDWRVTIPHNGPVAVCDRRLIGQALTNLLQNAADSIAMVPAEDAAAQPGWRGTIWLEVSEATAQDGRPELRIAVADDGIGLPDVDRARLTEPYVTHKPKGTGLGLAIVKKIMEDHEGAVCLEDRATTASRQAGGWLRDDPLTQPGVTTMAGAALVPATTLLRRPAEQRGARAILVLPLRVADGA</sequence>
<dbReference type="PANTHER" id="PTHR43065:SF10">
    <property type="entry name" value="PEROXIDE STRESS-ACTIVATED HISTIDINE KINASE MAK3"/>
    <property type="match status" value="1"/>
</dbReference>
<evidence type="ECO:0000256" key="13">
    <source>
        <dbReference type="ARBA" id="ARBA00023136"/>
    </source>
</evidence>
<protein>
    <recommendedName>
        <fullName evidence="3">histidine kinase</fullName>
        <ecNumber evidence="3">2.7.13.3</ecNumber>
    </recommendedName>
</protein>
<dbReference type="PIRSF" id="PIRSF037532">
    <property type="entry name" value="STHK_NtrY"/>
    <property type="match status" value="1"/>
</dbReference>
<keyword evidence="9 17" id="KW-0418">Kinase</keyword>
<evidence type="ECO:0000256" key="14">
    <source>
        <dbReference type="SAM" id="Phobius"/>
    </source>
</evidence>
<dbReference type="SMART" id="SM00388">
    <property type="entry name" value="HisKA"/>
    <property type="match status" value="1"/>
</dbReference>
<evidence type="ECO:0000259" key="15">
    <source>
        <dbReference type="PROSITE" id="PS50109"/>
    </source>
</evidence>
<evidence type="ECO:0000256" key="12">
    <source>
        <dbReference type="ARBA" id="ARBA00023012"/>
    </source>
</evidence>
<evidence type="ECO:0000313" key="18">
    <source>
        <dbReference type="Proteomes" id="UP000557688"/>
    </source>
</evidence>
<evidence type="ECO:0000256" key="2">
    <source>
        <dbReference type="ARBA" id="ARBA00004651"/>
    </source>
</evidence>
<keyword evidence="13 14" id="KW-0472">Membrane</keyword>
<dbReference type="InterPro" id="IPR017232">
    <property type="entry name" value="NtrY"/>
</dbReference>
<dbReference type="SUPFAM" id="SSF55785">
    <property type="entry name" value="PYP-like sensor domain (PAS domain)"/>
    <property type="match status" value="1"/>
</dbReference>
<evidence type="ECO:0000256" key="10">
    <source>
        <dbReference type="ARBA" id="ARBA00022840"/>
    </source>
</evidence>
<feature type="domain" description="Histidine kinase" evidence="15">
    <location>
        <begin position="504"/>
        <end position="716"/>
    </location>
</feature>
<feature type="domain" description="HAMP" evidence="16">
    <location>
        <begin position="314"/>
        <end position="367"/>
    </location>
</feature>
<dbReference type="Pfam" id="PF08448">
    <property type="entry name" value="PAS_4"/>
    <property type="match status" value="1"/>
</dbReference>
<dbReference type="GO" id="GO:0000155">
    <property type="term" value="F:phosphorelay sensor kinase activity"/>
    <property type="evidence" value="ECO:0007669"/>
    <property type="project" value="InterPro"/>
</dbReference>
<dbReference type="Gene3D" id="1.10.287.130">
    <property type="match status" value="1"/>
</dbReference>
<dbReference type="InterPro" id="IPR003594">
    <property type="entry name" value="HATPase_dom"/>
</dbReference>
<evidence type="ECO:0000256" key="9">
    <source>
        <dbReference type="ARBA" id="ARBA00022777"/>
    </source>
</evidence>
<dbReference type="SUPFAM" id="SSF158472">
    <property type="entry name" value="HAMP domain-like"/>
    <property type="match status" value="1"/>
</dbReference>
<evidence type="ECO:0000256" key="11">
    <source>
        <dbReference type="ARBA" id="ARBA00022989"/>
    </source>
</evidence>
<keyword evidence="4" id="KW-1003">Cell membrane</keyword>
<gene>
    <name evidence="17" type="ORF">FHR90_003191</name>
</gene>
<dbReference type="PROSITE" id="PS50885">
    <property type="entry name" value="HAMP"/>
    <property type="match status" value="1"/>
</dbReference>
<dbReference type="GO" id="GO:0005524">
    <property type="term" value="F:ATP binding"/>
    <property type="evidence" value="ECO:0007669"/>
    <property type="project" value="UniProtKB-KW"/>
</dbReference>
<organism evidence="17 18">
    <name type="scientific">Endobacter medicaginis</name>
    <dbReference type="NCBI Taxonomy" id="1181271"/>
    <lineage>
        <taxon>Bacteria</taxon>
        <taxon>Pseudomonadati</taxon>
        <taxon>Pseudomonadota</taxon>
        <taxon>Alphaproteobacteria</taxon>
        <taxon>Acetobacterales</taxon>
        <taxon>Acetobacteraceae</taxon>
        <taxon>Endobacter</taxon>
    </lineage>
</organism>
<dbReference type="InterPro" id="IPR005467">
    <property type="entry name" value="His_kinase_dom"/>
</dbReference>
<dbReference type="CDD" id="cd06225">
    <property type="entry name" value="HAMP"/>
    <property type="match status" value="1"/>
</dbReference>
<dbReference type="Gene3D" id="6.10.340.10">
    <property type="match status" value="1"/>
</dbReference>
<dbReference type="CDD" id="cd00082">
    <property type="entry name" value="HisKA"/>
    <property type="match status" value="1"/>
</dbReference>
<keyword evidence="18" id="KW-1185">Reference proteome</keyword>
<evidence type="ECO:0000313" key="17">
    <source>
        <dbReference type="EMBL" id="MBB3175337.1"/>
    </source>
</evidence>
<keyword evidence="5" id="KW-0597">Phosphoprotein</keyword>
<feature type="transmembrane region" description="Helical" evidence="14">
    <location>
        <begin position="288"/>
        <end position="313"/>
    </location>
</feature>
<comment type="catalytic activity">
    <reaction evidence="1">
        <text>ATP + protein L-histidine = ADP + protein N-phospho-L-histidine.</text>
        <dbReference type="EC" id="2.7.13.3"/>
    </reaction>
</comment>
<keyword evidence="11 14" id="KW-1133">Transmembrane helix</keyword>
<name>A0A839UZL0_9PROT</name>
<dbReference type="Pfam" id="PF00672">
    <property type="entry name" value="HAMP"/>
    <property type="match status" value="1"/>
</dbReference>
<dbReference type="InterPro" id="IPR004358">
    <property type="entry name" value="Sig_transdc_His_kin-like_C"/>
</dbReference>
<reference evidence="17 18" key="1">
    <citation type="submission" date="2020-08" db="EMBL/GenBank/DDBJ databases">
        <title>Genomic Encyclopedia of Type Strains, Phase III (KMG-III): the genomes of soil and plant-associated and newly described type strains.</title>
        <authorList>
            <person name="Whitman W."/>
        </authorList>
    </citation>
    <scope>NUCLEOTIDE SEQUENCE [LARGE SCALE GENOMIC DNA]</scope>
    <source>
        <strain evidence="17 18">CECT 8088</strain>
    </source>
</reference>
<evidence type="ECO:0000256" key="5">
    <source>
        <dbReference type="ARBA" id="ARBA00022553"/>
    </source>
</evidence>
<feature type="transmembrane region" description="Helical" evidence="14">
    <location>
        <begin position="46"/>
        <end position="68"/>
    </location>
</feature>
<dbReference type="InterPro" id="IPR013656">
    <property type="entry name" value="PAS_4"/>
</dbReference>
<dbReference type="Proteomes" id="UP000557688">
    <property type="component" value="Unassembled WGS sequence"/>
</dbReference>
<dbReference type="GO" id="GO:0005886">
    <property type="term" value="C:plasma membrane"/>
    <property type="evidence" value="ECO:0007669"/>
    <property type="project" value="UniProtKB-SubCell"/>
</dbReference>
<dbReference type="Gene3D" id="3.30.565.10">
    <property type="entry name" value="Histidine kinase-like ATPase, C-terminal domain"/>
    <property type="match status" value="1"/>
</dbReference>